<dbReference type="InterPro" id="IPR043502">
    <property type="entry name" value="DNA/RNA_pol_sf"/>
</dbReference>
<evidence type="ECO:0000259" key="4">
    <source>
        <dbReference type="Pfam" id="PF17921"/>
    </source>
</evidence>
<accession>A0ABQ5HX23</accession>
<keyword evidence="5" id="KW-0695">RNA-directed DNA polymerase</keyword>
<evidence type="ECO:0000313" key="5">
    <source>
        <dbReference type="EMBL" id="GJT92410.1"/>
    </source>
</evidence>
<dbReference type="EMBL" id="BQNB010020106">
    <property type="protein sequence ID" value="GJT92410.1"/>
    <property type="molecule type" value="Genomic_DNA"/>
</dbReference>
<dbReference type="GO" id="GO:0003964">
    <property type="term" value="F:RNA-directed DNA polymerase activity"/>
    <property type="evidence" value="ECO:0007669"/>
    <property type="project" value="UniProtKB-KW"/>
</dbReference>
<comment type="caution">
    <text evidence="5">The sequence shown here is derived from an EMBL/GenBank/DDBJ whole genome shotgun (WGS) entry which is preliminary data.</text>
</comment>
<dbReference type="Gene3D" id="1.10.340.70">
    <property type="match status" value="1"/>
</dbReference>
<keyword evidence="6" id="KW-1185">Reference proteome</keyword>
<protein>
    <submittedName>
        <fullName evidence="5">Reverse transcriptase domain-containing protein</fullName>
    </submittedName>
</protein>
<organism evidence="5 6">
    <name type="scientific">Tanacetum coccineum</name>
    <dbReference type="NCBI Taxonomy" id="301880"/>
    <lineage>
        <taxon>Eukaryota</taxon>
        <taxon>Viridiplantae</taxon>
        <taxon>Streptophyta</taxon>
        <taxon>Embryophyta</taxon>
        <taxon>Tracheophyta</taxon>
        <taxon>Spermatophyta</taxon>
        <taxon>Magnoliopsida</taxon>
        <taxon>eudicotyledons</taxon>
        <taxon>Gunneridae</taxon>
        <taxon>Pentapetalae</taxon>
        <taxon>asterids</taxon>
        <taxon>campanulids</taxon>
        <taxon>Asterales</taxon>
        <taxon>Asteraceae</taxon>
        <taxon>Asteroideae</taxon>
        <taxon>Anthemideae</taxon>
        <taxon>Anthemidinae</taxon>
        <taxon>Tanacetum</taxon>
    </lineage>
</organism>
<evidence type="ECO:0000313" key="6">
    <source>
        <dbReference type="Proteomes" id="UP001151760"/>
    </source>
</evidence>
<dbReference type="Pfam" id="PF17921">
    <property type="entry name" value="Integrase_H2C2"/>
    <property type="match status" value="1"/>
</dbReference>
<evidence type="ECO:0000256" key="2">
    <source>
        <dbReference type="SAM" id="MobiDB-lite"/>
    </source>
</evidence>
<dbReference type="InterPro" id="IPR043128">
    <property type="entry name" value="Rev_trsase/Diguanyl_cyclase"/>
</dbReference>
<evidence type="ECO:0000259" key="3">
    <source>
        <dbReference type="Pfam" id="PF17919"/>
    </source>
</evidence>
<keyword evidence="1" id="KW-0511">Multifunctional enzyme</keyword>
<feature type="domain" description="Reverse transcriptase/retrotransposon-derived protein RNase H-like" evidence="3">
    <location>
        <begin position="276"/>
        <end position="326"/>
    </location>
</feature>
<dbReference type="Proteomes" id="UP001151760">
    <property type="component" value="Unassembled WGS sequence"/>
</dbReference>
<feature type="domain" description="Integrase zinc-binding" evidence="4">
    <location>
        <begin position="435"/>
        <end position="489"/>
    </location>
</feature>
<feature type="region of interest" description="Disordered" evidence="2">
    <location>
        <begin position="101"/>
        <end position="144"/>
    </location>
</feature>
<dbReference type="SUPFAM" id="SSF56672">
    <property type="entry name" value="DNA/RNA polymerases"/>
    <property type="match status" value="1"/>
</dbReference>
<dbReference type="InterPro" id="IPR050951">
    <property type="entry name" value="Retrovirus_Pol_polyprotein"/>
</dbReference>
<keyword evidence="5" id="KW-0808">Transferase</keyword>
<keyword evidence="5" id="KW-0548">Nucleotidyltransferase</keyword>
<feature type="compositionally biased region" description="Low complexity" evidence="2">
    <location>
        <begin position="116"/>
        <end position="129"/>
    </location>
</feature>
<dbReference type="Gene3D" id="3.30.70.270">
    <property type="match status" value="2"/>
</dbReference>
<reference evidence="5" key="1">
    <citation type="journal article" date="2022" name="Int. J. Mol. Sci.">
        <title>Draft Genome of Tanacetum Coccineum: Genomic Comparison of Closely Related Tanacetum-Family Plants.</title>
        <authorList>
            <person name="Yamashiro T."/>
            <person name="Shiraishi A."/>
            <person name="Nakayama K."/>
            <person name="Satake H."/>
        </authorList>
    </citation>
    <scope>NUCLEOTIDE SEQUENCE</scope>
</reference>
<reference evidence="5" key="2">
    <citation type="submission" date="2022-01" db="EMBL/GenBank/DDBJ databases">
        <authorList>
            <person name="Yamashiro T."/>
            <person name="Shiraishi A."/>
            <person name="Satake H."/>
            <person name="Nakayama K."/>
        </authorList>
    </citation>
    <scope>NUCLEOTIDE SEQUENCE</scope>
</reference>
<evidence type="ECO:0000256" key="1">
    <source>
        <dbReference type="ARBA" id="ARBA00023268"/>
    </source>
</evidence>
<gene>
    <name evidence="5" type="ORF">Tco_1081255</name>
</gene>
<dbReference type="PANTHER" id="PTHR37984:SF5">
    <property type="entry name" value="PROTEIN NYNRIN-LIKE"/>
    <property type="match status" value="1"/>
</dbReference>
<dbReference type="InterPro" id="IPR041588">
    <property type="entry name" value="Integrase_H2C2"/>
</dbReference>
<dbReference type="Pfam" id="PF17919">
    <property type="entry name" value="RT_RNaseH_2"/>
    <property type="match status" value="1"/>
</dbReference>
<name>A0ABQ5HX23_9ASTR</name>
<proteinExistence type="predicted"/>
<sequence>MAPKRATRSTPVTPALIATTTTVTEAQLQALIDQGVAAAMAEAEASRVRNGYNSNASGPRPAQAASRYDTMAVVKVSKPKTMQRAIEFTTELMDEKTHAYAERQAEKKRRYDDLSKNNQNQQQQNKRQNTGQAYTAGNSDRKSYAGPKPLCSKCNYNHEGPCPPRGKPHTTTFENKQEPEHLSYSLSCSEEGVVCKFSKCEFWIPKVQFLGHVIDSEGIHVDPAKIESIKDWTSPKSPTEIRQFLGLAGYYRRFIEGFSKIAKLDQAHPKKVKFEWGDKQEAAFQLLKQKLCSAPILALPEGSEDFIAYCDASKKGLGAVLMQREKSYLVIRVRYSLSPGKGQCHCVAFGVGKETEPPLRVRALVMTISLDLPKQILNAQTEARKPENIKNEDIGGMLVENAKNPEAIRTKKLEPRADGTLCLNGRSWLPCYGDLQTVIMHESHKSKYSIHPGSDKMYQDMKKLYWWPNMKADIATYVSKCLTCAKVKAEHQRPSGLLFSHDEYELLDLVEEFE</sequence>
<feature type="compositionally biased region" description="Basic and acidic residues" evidence="2">
    <location>
        <begin position="101"/>
        <end position="115"/>
    </location>
</feature>
<dbReference type="InterPro" id="IPR041577">
    <property type="entry name" value="RT_RNaseH_2"/>
</dbReference>
<dbReference type="PANTHER" id="PTHR37984">
    <property type="entry name" value="PROTEIN CBG26694"/>
    <property type="match status" value="1"/>
</dbReference>